<dbReference type="Gene3D" id="2.40.50.230">
    <property type="entry name" value="Gp5 N-terminal domain"/>
    <property type="match status" value="1"/>
</dbReference>
<keyword evidence="2" id="KW-1185">Reference proteome</keyword>
<organism evidence="1 2">
    <name type="scientific">Propionigenium maris DSM 9537</name>
    <dbReference type="NCBI Taxonomy" id="1123000"/>
    <lineage>
        <taxon>Bacteria</taxon>
        <taxon>Fusobacteriati</taxon>
        <taxon>Fusobacteriota</taxon>
        <taxon>Fusobacteriia</taxon>
        <taxon>Fusobacteriales</taxon>
        <taxon>Fusobacteriaceae</taxon>
        <taxon>Propionigenium</taxon>
    </lineage>
</organism>
<evidence type="ECO:0000313" key="2">
    <source>
        <dbReference type="Proteomes" id="UP001144471"/>
    </source>
</evidence>
<proteinExistence type="predicted"/>
<evidence type="ECO:0008006" key="3">
    <source>
        <dbReference type="Google" id="ProtNLM"/>
    </source>
</evidence>
<name>A0A9W6GIL9_9FUSO</name>
<dbReference type="Proteomes" id="UP001144471">
    <property type="component" value="Unassembled WGS sequence"/>
</dbReference>
<dbReference type="RefSeq" id="WP_281832752.1">
    <property type="nucleotide sequence ID" value="NZ_BSDY01000001.1"/>
</dbReference>
<dbReference type="AlphaFoldDB" id="A0A9W6GIL9"/>
<dbReference type="NCBIfam" id="TIGR01644">
    <property type="entry name" value="phage_P2_V"/>
    <property type="match status" value="1"/>
</dbReference>
<evidence type="ECO:0000313" key="1">
    <source>
        <dbReference type="EMBL" id="GLI54757.1"/>
    </source>
</evidence>
<comment type="caution">
    <text evidence="1">The sequence shown here is derived from an EMBL/GenBank/DDBJ whole genome shotgun (WGS) entry which is preliminary data.</text>
</comment>
<accession>A0A9W6GIL9</accession>
<dbReference type="InterPro" id="IPR037026">
    <property type="entry name" value="Vgr_OB-fold_dom_sf"/>
</dbReference>
<dbReference type="EMBL" id="BSDY01000001">
    <property type="protein sequence ID" value="GLI54757.1"/>
    <property type="molecule type" value="Genomic_DNA"/>
</dbReference>
<protein>
    <recommendedName>
        <fullName evidence="3">Phage baseplate assembly protein V</fullName>
    </recommendedName>
</protein>
<dbReference type="Gene3D" id="6.20.150.10">
    <property type="match status" value="1"/>
</dbReference>
<sequence>MEFRFMRSGKISSINYKRCSARVEYDDAPGVISKELKILSTNSNKSKGYSMPSIGEDVVCIFFPHAPSVGFIVGAYYSGKNLPADTGKIKYIFFPDGTRLKYDLEASLLEIDCVGDIDISGGKVVNIQAREVNIVAESFNVSADESNFDHDINCADVVTDKGSHNAHTHVDAEDRPTTPPV</sequence>
<dbReference type="InterPro" id="IPR013046">
    <property type="entry name" value="GpV/Gp45"/>
</dbReference>
<reference evidence="1" key="1">
    <citation type="submission" date="2022-12" db="EMBL/GenBank/DDBJ databases">
        <title>Reference genome sequencing for broad-spectrum identification of bacterial and archaeal isolates by mass spectrometry.</title>
        <authorList>
            <person name="Sekiguchi Y."/>
            <person name="Tourlousse D.M."/>
        </authorList>
    </citation>
    <scope>NUCLEOTIDE SEQUENCE</scope>
    <source>
        <strain evidence="1">10succ1</strain>
    </source>
</reference>
<gene>
    <name evidence="1" type="ORF">PM10SUCC1_02720</name>
</gene>